<dbReference type="EMBL" id="MPUH01000017">
    <property type="protein sequence ID" value="OMJ95094.1"/>
    <property type="molecule type" value="Genomic_DNA"/>
</dbReference>
<gene>
    <name evidence="2" type="ORF">SteCoe_1635</name>
</gene>
<organism evidence="2 3">
    <name type="scientific">Stentor coeruleus</name>
    <dbReference type="NCBI Taxonomy" id="5963"/>
    <lineage>
        <taxon>Eukaryota</taxon>
        <taxon>Sar</taxon>
        <taxon>Alveolata</taxon>
        <taxon>Ciliophora</taxon>
        <taxon>Postciliodesmatophora</taxon>
        <taxon>Heterotrichea</taxon>
        <taxon>Heterotrichida</taxon>
        <taxon>Stentoridae</taxon>
        <taxon>Stentor</taxon>
    </lineage>
</organism>
<comment type="caution">
    <text evidence="2">The sequence shown here is derived from an EMBL/GenBank/DDBJ whole genome shotgun (WGS) entry which is preliminary data.</text>
</comment>
<reference evidence="2 3" key="1">
    <citation type="submission" date="2016-11" db="EMBL/GenBank/DDBJ databases">
        <title>The macronuclear genome of Stentor coeruleus: a giant cell with tiny introns.</title>
        <authorList>
            <person name="Slabodnick M."/>
            <person name="Ruby J.G."/>
            <person name="Reiff S.B."/>
            <person name="Swart E.C."/>
            <person name="Gosai S."/>
            <person name="Prabakaran S."/>
            <person name="Witkowska E."/>
            <person name="Larue G.E."/>
            <person name="Fisher S."/>
            <person name="Freeman R.M."/>
            <person name="Gunawardena J."/>
            <person name="Chu W."/>
            <person name="Stover N.A."/>
            <person name="Gregory B.D."/>
            <person name="Nowacki M."/>
            <person name="Derisi J."/>
            <person name="Roy S.W."/>
            <person name="Marshall W.F."/>
            <person name="Sood P."/>
        </authorList>
    </citation>
    <scope>NUCLEOTIDE SEQUENCE [LARGE SCALE GENOMIC DNA]</scope>
    <source>
        <strain evidence="2">WM001</strain>
    </source>
</reference>
<dbReference type="AlphaFoldDB" id="A0A1R2D1F7"/>
<evidence type="ECO:0000313" key="3">
    <source>
        <dbReference type="Proteomes" id="UP000187209"/>
    </source>
</evidence>
<dbReference type="Proteomes" id="UP000187209">
    <property type="component" value="Unassembled WGS sequence"/>
</dbReference>
<dbReference type="OrthoDB" id="325376at2759"/>
<keyword evidence="3" id="KW-1185">Reference proteome</keyword>
<evidence type="ECO:0000256" key="1">
    <source>
        <dbReference type="SAM" id="MobiDB-lite"/>
    </source>
</evidence>
<protein>
    <submittedName>
        <fullName evidence="2">Uncharacterized protein</fullName>
    </submittedName>
</protein>
<feature type="region of interest" description="Disordered" evidence="1">
    <location>
        <begin position="517"/>
        <end position="540"/>
    </location>
</feature>
<accession>A0A1R2D1F7</accession>
<name>A0A1R2D1F7_9CILI</name>
<evidence type="ECO:0000313" key="2">
    <source>
        <dbReference type="EMBL" id="OMJ95094.1"/>
    </source>
</evidence>
<proteinExistence type="predicted"/>
<sequence length="1019" mass="116827">MNNSLKAISLKGFPKATLNTLNPLPLSKKHISKSLDKHFLKSPYDTPFSTSSKPISLTKRSQNISTLSSIDLNSNGSNIFEPSLQSFIRILNVLKVPKKIIDIYNECISNMPNTKASIFIRNEQEKIERKNSDLVRSISSIKSWKESLATVMEMNNYLGENSAWVNMKDVVQECSESLYTHVLLTVNMIENVWKWKECIGKVGNFEREVEFCYFEMDIIEECKESCDFLVKSAISALFPIVKQDPLLASIIKQRMGKGNKDEKNSSRLKVHMEKGKAYLVVSKDIYDKIKVISDELQKSQGGIARNKYPIVTLPRLVNKAKANENNQIASLHMERFLQEFIVKLLKEIIIEATNEHITSLIYSKYMSIINEMIKDVANGSLMEMKNIFSSAKAYKLHESKLIESILRNMIEQEIQNINLKKFCEEILESEIEQKSKLYVSEKAKSRLSRISKNMEVEKLAESIFNTIIDSFVNDDWIQIVATSSLGVSRKMTIMKSMIADGPVEDVEDYALEVFTPGVHSPNEVRSPEESANNSEDEEIKDSKLEKAYNFEVKSLKNLILQTVDQTEQAFQGSFQSYFSSLPSEYKEFLINLNQINEQMELCIDTKYYLLTTDEKISGMIIYSTRNTNTIIHHISILNFNLYSDLIVSIPTILKLRLQNLVLQFKTVPSNSNLIKSLKKLNLDQSSPSSSQIIEFQAKPSQASSSQPPMTFFITSYNLLETSPSTKPNNKLTLEMIEIGNRHSLINNILQAFKSKTGSIEPSNNISIRLQQDINEMLDIISSQNFFDYPIIQTFSQITLSEAQKIANDHNLKLTHNTSNKIFMSILDMNINTSGCSFVSHIFNKKKYRYIKFKSNKILIQSGHGDTHLYIIPTINPDIWVFFIQAPNITQELTQGIRHGKTDLFYNIDNMIKTLKHPEIFHQELWIPCFKKQIEWNIPWIQGFKVDSEDCQFMVSECNESVNIEFNYSCEENKSLKFVAGGEHCVKDTFVFGVFHSEVREKLDTPFFVALIKPEQWIQG</sequence>